<organism evidence="6 7">
    <name type="scientific">Aphidius gifuensis</name>
    <name type="common">Parasitoid wasp</name>
    <dbReference type="NCBI Taxonomy" id="684658"/>
    <lineage>
        <taxon>Eukaryota</taxon>
        <taxon>Metazoa</taxon>
        <taxon>Ecdysozoa</taxon>
        <taxon>Arthropoda</taxon>
        <taxon>Hexapoda</taxon>
        <taxon>Insecta</taxon>
        <taxon>Pterygota</taxon>
        <taxon>Neoptera</taxon>
        <taxon>Endopterygota</taxon>
        <taxon>Hymenoptera</taxon>
        <taxon>Apocrita</taxon>
        <taxon>Ichneumonoidea</taxon>
        <taxon>Braconidae</taxon>
        <taxon>Aphidiinae</taxon>
        <taxon>Aphidius</taxon>
    </lineage>
</organism>
<dbReference type="AlphaFoldDB" id="A0A835CPB5"/>
<dbReference type="PANTHER" id="PTHR19853:SF0">
    <property type="entry name" value="WD REPEAT-CONTAINING PROTEIN 3"/>
    <property type="match status" value="1"/>
</dbReference>
<evidence type="ECO:0000256" key="2">
    <source>
        <dbReference type="ARBA" id="ARBA00022737"/>
    </source>
</evidence>
<dbReference type="GO" id="GO:0032040">
    <property type="term" value="C:small-subunit processome"/>
    <property type="evidence" value="ECO:0007669"/>
    <property type="project" value="TreeGrafter"/>
</dbReference>
<evidence type="ECO:0000256" key="1">
    <source>
        <dbReference type="ARBA" id="ARBA00022574"/>
    </source>
</evidence>
<feature type="repeat" description="WD" evidence="4">
    <location>
        <begin position="61"/>
        <end position="102"/>
    </location>
</feature>
<dbReference type="InterPro" id="IPR001680">
    <property type="entry name" value="WD40_rpt"/>
</dbReference>
<feature type="repeat" description="WD" evidence="4">
    <location>
        <begin position="577"/>
        <end position="618"/>
    </location>
</feature>
<feature type="repeat" description="WD" evidence="4">
    <location>
        <begin position="145"/>
        <end position="186"/>
    </location>
</feature>
<feature type="repeat" description="WD" evidence="4">
    <location>
        <begin position="661"/>
        <end position="693"/>
    </location>
</feature>
<dbReference type="FunFam" id="2.130.10.10:FF:000157">
    <property type="entry name" value="WD repeat domain 3"/>
    <property type="match status" value="1"/>
</dbReference>
<evidence type="ECO:0000259" key="5">
    <source>
        <dbReference type="Pfam" id="PF04003"/>
    </source>
</evidence>
<keyword evidence="2" id="KW-0677">Repeat</keyword>
<evidence type="ECO:0000256" key="4">
    <source>
        <dbReference type="PROSITE-ProRule" id="PRU00221"/>
    </source>
</evidence>
<name>A0A835CPB5_APHGI</name>
<dbReference type="InterPro" id="IPR015943">
    <property type="entry name" value="WD40/YVTN_repeat-like_dom_sf"/>
</dbReference>
<protein>
    <recommendedName>
        <fullName evidence="5">Small-subunit processome Utp12 domain-containing protein</fullName>
    </recommendedName>
</protein>
<dbReference type="Gene3D" id="2.130.10.10">
    <property type="entry name" value="YVTN repeat-like/Quinoprotein amine dehydrogenase"/>
    <property type="match status" value="4"/>
</dbReference>
<feature type="domain" description="Small-subunit processome Utp12" evidence="5">
    <location>
        <begin position="780"/>
        <end position="881"/>
    </location>
</feature>
<dbReference type="SMART" id="SM00320">
    <property type="entry name" value="WD40"/>
    <property type="match status" value="12"/>
</dbReference>
<dbReference type="SUPFAM" id="SSF50978">
    <property type="entry name" value="WD40 repeat-like"/>
    <property type="match status" value="2"/>
</dbReference>
<keyword evidence="1 4" id="KW-0853">WD repeat</keyword>
<dbReference type="PROSITE" id="PS50294">
    <property type="entry name" value="WD_REPEATS_REGION"/>
    <property type="match status" value="4"/>
</dbReference>
<dbReference type="OrthoDB" id="407922at2759"/>
<accession>A0A835CPB5</accession>
<dbReference type="PANTHER" id="PTHR19853">
    <property type="entry name" value="WD REPEAT CONTAINING PROTEIN 3 WDR3"/>
    <property type="match status" value="1"/>
</dbReference>
<dbReference type="InterPro" id="IPR020472">
    <property type="entry name" value="WD40_PAC1"/>
</dbReference>
<dbReference type="Pfam" id="PF25172">
    <property type="entry name" value="Beta-prop_WDR3_2nd"/>
    <property type="match status" value="1"/>
</dbReference>
<dbReference type="CDD" id="cd00200">
    <property type="entry name" value="WD40"/>
    <property type="match status" value="1"/>
</dbReference>
<sequence length="921" mass="102794">MGLTKQYLKYAPAGNANVITSSTCNSVFVTLEGQQGRFVAVGACEHVYIWDLRLNEKAQVLSGDKYEVKHLAASPNGRHIAVGYSDGTLKTFDLRTGENVSIFVGHRSGITCLAYDTLGHRLASGSHDTDIIVWDVIAETGICRLKGHKNIITKIAFMQESNILISSSKDTLIKFWDLDTHHNFRTIVGHRTEIWSFTLVKNDKYLITGCTGSELKVWKIYFADIDDIDISKRIDNLNIDNDDSVNDPNYPLRCEKVGSIYRTTDDKVLSIVCDPTKKIIACIGVKYTVELYHLIPDDKVTARRLKRLKKAQKNAEKDGKTCDDNDIAIVDPSIALRDEIQRMTVFKVDGHTKSIDIIMGKNNEVRFCVGLSNNCLGLYSLNIDDNQKDKQVTTMRTIMSHGHRTDVRALCFSSDNLSFASASGDSIKIWNRPSLACLRTIECGYALSATFVPGDRYLIVGMKDGLLLIVDVSSGEIIEEINAHPNTSIWSVILCANGIVSGAEDKTVKFWALELVKNSKNDNDNQVLSLLHTRTLKLDDGVVCVKISPDNRLIAVSLSNSTVSIFFLDSFKFLLSLYGHNLPVTCMDISDDSTLIATGSADRNIKIWGMSLGDCHKSIFAHDNTITGLCFVPKTHYFFSCGKDGKIKEWDADNFQKIITLDGHCGQAYACAVSPNGKYLLSCGSDKVIRIYERTDDIVVLGDEPEDEALATDETSAVPGQKTQILPSKKTVNTERAAELLLECLEETRIYNQELDNIIPPAAPPALPKIAEWGQYKSMDDYFIGTLKRVRADEMEETLYLLPYTEACELLRLLPKFLKKEYQVELLSRVALCLIQAHHGPIVANSDLYPIIEEIQSLAVKGITNLRNTIGFNLHGLAFTQRTVEETDSITLFRDATRSRKQKNQDRKKREGACKRALMTM</sequence>
<dbReference type="InterPro" id="IPR019775">
    <property type="entry name" value="WD40_repeat_CS"/>
</dbReference>
<dbReference type="PROSITE" id="PS00678">
    <property type="entry name" value="WD_REPEATS_1"/>
    <property type="match status" value="2"/>
</dbReference>
<feature type="repeat" description="WD" evidence="4">
    <location>
        <begin position="187"/>
        <end position="220"/>
    </location>
</feature>
<proteinExistence type="inferred from homology"/>
<dbReference type="InterPro" id="IPR007148">
    <property type="entry name" value="SSU_processome_Utp12"/>
</dbReference>
<feature type="repeat" description="WD" evidence="4">
    <location>
        <begin position="103"/>
        <end position="136"/>
    </location>
</feature>
<evidence type="ECO:0000313" key="6">
    <source>
        <dbReference type="EMBL" id="KAF7991112.1"/>
    </source>
</evidence>
<dbReference type="Pfam" id="PF04003">
    <property type="entry name" value="Utp12"/>
    <property type="match status" value="1"/>
</dbReference>
<dbReference type="Pfam" id="PF25173">
    <property type="entry name" value="Beta-prop_WDR3_1st"/>
    <property type="match status" value="1"/>
</dbReference>
<comment type="caution">
    <text evidence="6">The sequence shown here is derived from an EMBL/GenBank/DDBJ whole genome shotgun (WGS) entry which is preliminary data.</text>
</comment>
<feature type="repeat" description="WD" evidence="4">
    <location>
        <begin position="619"/>
        <end position="660"/>
    </location>
</feature>
<dbReference type="InterPro" id="IPR051570">
    <property type="entry name" value="TBC1_cilium_biogenesis"/>
</dbReference>
<dbReference type="GO" id="GO:0030490">
    <property type="term" value="P:maturation of SSU-rRNA"/>
    <property type="evidence" value="ECO:0007669"/>
    <property type="project" value="TreeGrafter"/>
</dbReference>
<dbReference type="InterPro" id="IPR036322">
    <property type="entry name" value="WD40_repeat_dom_sf"/>
</dbReference>
<evidence type="ECO:0000256" key="3">
    <source>
        <dbReference type="ARBA" id="ARBA00038229"/>
    </source>
</evidence>
<keyword evidence="7" id="KW-1185">Reference proteome</keyword>
<gene>
    <name evidence="6" type="ORF">HCN44_002674</name>
</gene>
<dbReference type="PROSITE" id="PS50082">
    <property type="entry name" value="WD_REPEATS_2"/>
    <property type="match status" value="7"/>
</dbReference>
<reference evidence="6 7" key="1">
    <citation type="submission" date="2020-08" db="EMBL/GenBank/DDBJ databases">
        <title>Aphidius gifuensis genome sequencing and assembly.</title>
        <authorList>
            <person name="Du Z."/>
        </authorList>
    </citation>
    <scope>NUCLEOTIDE SEQUENCE [LARGE SCALE GENOMIC DNA]</scope>
    <source>
        <strain evidence="6">YNYX2018</strain>
        <tissue evidence="6">Adults</tissue>
    </source>
</reference>
<dbReference type="GO" id="GO:0034388">
    <property type="term" value="C:Pwp2p-containing subcomplex of 90S preribosome"/>
    <property type="evidence" value="ECO:0007669"/>
    <property type="project" value="TreeGrafter"/>
</dbReference>
<comment type="similarity">
    <text evidence="3">Belongs to the WD repeat WDR3/UTP12 family.</text>
</comment>
<dbReference type="GO" id="GO:0030515">
    <property type="term" value="F:snoRNA binding"/>
    <property type="evidence" value="ECO:0007669"/>
    <property type="project" value="TreeGrafter"/>
</dbReference>
<dbReference type="Proteomes" id="UP000639338">
    <property type="component" value="Unassembled WGS sequence"/>
</dbReference>
<dbReference type="EMBL" id="JACMRX010000004">
    <property type="protein sequence ID" value="KAF7991112.1"/>
    <property type="molecule type" value="Genomic_DNA"/>
</dbReference>
<dbReference type="PRINTS" id="PR00320">
    <property type="entry name" value="GPROTEINBRPT"/>
</dbReference>
<evidence type="ECO:0000313" key="7">
    <source>
        <dbReference type="Proteomes" id="UP000639338"/>
    </source>
</evidence>